<accession>A0A8T0PER4</accession>
<comment type="similarity">
    <text evidence="1">Belongs to the plant acyltransferase family.</text>
</comment>
<evidence type="ECO:0000313" key="2">
    <source>
        <dbReference type="EMBL" id="KAG2557706.1"/>
    </source>
</evidence>
<comment type="caution">
    <text evidence="2">The sequence shown here is derived from an EMBL/GenBank/DDBJ whole genome shotgun (WGS) entry which is preliminary data.</text>
</comment>
<dbReference type="OrthoDB" id="677746at2759"/>
<dbReference type="PANTHER" id="PTHR31147">
    <property type="entry name" value="ACYL TRANSFERASE 4"/>
    <property type="match status" value="1"/>
</dbReference>
<dbReference type="Pfam" id="PF02458">
    <property type="entry name" value="Transferase"/>
    <property type="match status" value="1"/>
</dbReference>
<sequence length="220" mass="22841">MGVVVNKSAPVMVKPSEPVATTGATVKLSSLDQVHTNIPVTSLLVFQHPMNEAPAETIQRALSQALVHYYPISGRIAAGADEIQCTGEGVVFVAASADCSLQESKLLLTEEPPSAAASPAGATSRPLLDELAVYYDDTAYGCGGGPLMLVQVTAFSCGGFVVGVTWNHGVGDTMGIAQFLQAVGEMARGVPSPSVIPHRIWDDSRIPSLSPSVIAAAVRQ</sequence>
<name>A0A8T0PER4_PANVG</name>
<dbReference type="GO" id="GO:0016747">
    <property type="term" value="F:acyltransferase activity, transferring groups other than amino-acyl groups"/>
    <property type="evidence" value="ECO:0007669"/>
    <property type="project" value="UniProtKB-ARBA"/>
</dbReference>
<keyword evidence="3" id="KW-1185">Reference proteome</keyword>
<proteinExistence type="inferred from homology"/>
<dbReference type="PANTHER" id="PTHR31147:SF61">
    <property type="entry name" value="ACYL TRANSFERASE 15"/>
    <property type="match status" value="1"/>
</dbReference>
<dbReference type="InterPro" id="IPR023213">
    <property type="entry name" value="CAT-like_dom_sf"/>
</dbReference>
<evidence type="ECO:0000313" key="3">
    <source>
        <dbReference type="Proteomes" id="UP000823388"/>
    </source>
</evidence>
<dbReference type="InterPro" id="IPR050898">
    <property type="entry name" value="Plant_acyltransferase"/>
</dbReference>
<reference evidence="2" key="1">
    <citation type="submission" date="2020-05" db="EMBL/GenBank/DDBJ databases">
        <title>WGS assembly of Panicum virgatum.</title>
        <authorList>
            <person name="Lovell J.T."/>
            <person name="Jenkins J."/>
            <person name="Shu S."/>
            <person name="Juenger T.E."/>
            <person name="Schmutz J."/>
        </authorList>
    </citation>
    <scope>NUCLEOTIDE SEQUENCE</scope>
    <source>
        <strain evidence="2">AP13</strain>
    </source>
</reference>
<organism evidence="2 3">
    <name type="scientific">Panicum virgatum</name>
    <name type="common">Blackwell switchgrass</name>
    <dbReference type="NCBI Taxonomy" id="38727"/>
    <lineage>
        <taxon>Eukaryota</taxon>
        <taxon>Viridiplantae</taxon>
        <taxon>Streptophyta</taxon>
        <taxon>Embryophyta</taxon>
        <taxon>Tracheophyta</taxon>
        <taxon>Spermatophyta</taxon>
        <taxon>Magnoliopsida</taxon>
        <taxon>Liliopsida</taxon>
        <taxon>Poales</taxon>
        <taxon>Poaceae</taxon>
        <taxon>PACMAD clade</taxon>
        <taxon>Panicoideae</taxon>
        <taxon>Panicodae</taxon>
        <taxon>Paniceae</taxon>
        <taxon>Panicinae</taxon>
        <taxon>Panicum</taxon>
        <taxon>Panicum sect. Hiantes</taxon>
    </lineage>
</organism>
<gene>
    <name evidence="2" type="ORF">PVAP13_8NG230402</name>
</gene>
<evidence type="ECO:0000256" key="1">
    <source>
        <dbReference type="ARBA" id="ARBA00009861"/>
    </source>
</evidence>
<protein>
    <submittedName>
        <fullName evidence="2">Uncharacterized protein</fullName>
    </submittedName>
</protein>
<dbReference type="AlphaFoldDB" id="A0A8T0PER4"/>
<dbReference type="Gene3D" id="3.30.559.10">
    <property type="entry name" value="Chloramphenicol acetyltransferase-like domain"/>
    <property type="match status" value="1"/>
</dbReference>
<dbReference type="Proteomes" id="UP000823388">
    <property type="component" value="Chromosome 8N"/>
</dbReference>
<dbReference type="EMBL" id="CM029052">
    <property type="protein sequence ID" value="KAG2557706.1"/>
    <property type="molecule type" value="Genomic_DNA"/>
</dbReference>